<organism evidence="6">
    <name type="scientific">Chondromyces crocatus</name>
    <dbReference type="NCBI Taxonomy" id="52"/>
    <lineage>
        <taxon>Bacteria</taxon>
        <taxon>Pseudomonadati</taxon>
        <taxon>Myxococcota</taxon>
        <taxon>Polyangia</taxon>
        <taxon>Polyangiales</taxon>
        <taxon>Polyangiaceae</taxon>
        <taxon>Chondromyces</taxon>
    </lineage>
</organism>
<dbReference type="FunFam" id="3.40.50.980:FF:000001">
    <property type="entry name" value="Non-ribosomal peptide synthetase"/>
    <property type="match status" value="1"/>
</dbReference>
<dbReference type="SUPFAM" id="SSF52777">
    <property type="entry name" value="CoA-dependent acyltransferases"/>
    <property type="match status" value="2"/>
</dbReference>
<dbReference type="InterPro" id="IPR025110">
    <property type="entry name" value="AMP-bd_C"/>
</dbReference>
<dbReference type="PANTHER" id="PTHR45527:SF1">
    <property type="entry name" value="FATTY ACID SYNTHASE"/>
    <property type="match status" value="1"/>
</dbReference>
<dbReference type="FunFam" id="3.40.50.12780:FF:000012">
    <property type="entry name" value="Non-ribosomal peptide synthetase"/>
    <property type="match status" value="1"/>
</dbReference>
<keyword evidence="3" id="KW-0597">Phosphoprotein</keyword>
<dbReference type="Gene3D" id="3.30.300.30">
    <property type="match status" value="1"/>
</dbReference>
<dbReference type="InterPro" id="IPR009081">
    <property type="entry name" value="PP-bd_ACP"/>
</dbReference>
<comment type="cofactor">
    <cofactor evidence="1">
        <name>pantetheine 4'-phosphate</name>
        <dbReference type="ChEBI" id="CHEBI:47942"/>
    </cofactor>
</comment>
<feature type="domain" description="Carrier" evidence="4">
    <location>
        <begin position="1021"/>
        <end position="1096"/>
    </location>
</feature>
<dbReference type="CDD" id="cd19531">
    <property type="entry name" value="LCL_NRPS-like"/>
    <property type="match status" value="1"/>
</dbReference>
<dbReference type="GO" id="GO:0003824">
    <property type="term" value="F:catalytic activity"/>
    <property type="evidence" value="ECO:0007669"/>
    <property type="project" value="InterPro"/>
</dbReference>
<evidence type="ECO:0000259" key="4">
    <source>
        <dbReference type="PROSITE" id="PS50075"/>
    </source>
</evidence>
<gene>
    <name evidence="6" type="primary">cmdC</name>
    <name evidence="5" type="ORF">CMC5_047520</name>
</gene>
<dbReference type="InterPro" id="IPR010071">
    <property type="entry name" value="AA_adenyl_dom"/>
</dbReference>
<dbReference type="Gene3D" id="1.10.10.1830">
    <property type="entry name" value="Non-ribosomal peptide synthase, adenylation domain"/>
    <property type="match status" value="1"/>
</dbReference>
<dbReference type="CDD" id="cd12115">
    <property type="entry name" value="A_NRPS_Sfm_like"/>
    <property type="match status" value="1"/>
</dbReference>
<dbReference type="AlphaFoldDB" id="Q0VZ71"/>
<dbReference type="Gene3D" id="3.30.559.30">
    <property type="entry name" value="Nonribosomal peptide synthetase, condensation domain"/>
    <property type="match status" value="1"/>
</dbReference>
<evidence type="ECO:0000313" key="7">
    <source>
        <dbReference type="Proteomes" id="UP000067626"/>
    </source>
</evidence>
<dbReference type="GO" id="GO:0043041">
    <property type="term" value="P:amino acid activation for nonribosomal peptide biosynthetic process"/>
    <property type="evidence" value="ECO:0007669"/>
    <property type="project" value="TreeGrafter"/>
</dbReference>
<dbReference type="InterPro" id="IPR045851">
    <property type="entry name" value="AMP-bd_C_sf"/>
</dbReference>
<dbReference type="GO" id="GO:0044550">
    <property type="term" value="P:secondary metabolite biosynthetic process"/>
    <property type="evidence" value="ECO:0007669"/>
    <property type="project" value="TreeGrafter"/>
</dbReference>
<keyword evidence="2" id="KW-0596">Phosphopantetheine</keyword>
<evidence type="ECO:0000313" key="5">
    <source>
        <dbReference type="EMBL" id="AKT40596.1"/>
    </source>
</evidence>
<evidence type="ECO:0000313" key="6">
    <source>
        <dbReference type="EMBL" id="CAJ46691.1"/>
    </source>
</evidence>
<dbReference type="STRING" id="52.CMC5_047520"/>
<dbReference type="SUPFAM" id="SSF56801">
    <property type="entry name" value="Acetyl-CoA synthetase-like"/>
    <property type="match status" value="1"/>
</dbReference>
<dbReference type="InterPro" id="IPR023213">
    <property type="entry name" value="CAT-like_dom_sf"/>
</dbReference>
<dbReference type="Gene3D" id="2.30.38.10">
    <property type="entry name" value="Luciferase, Domain 3"/>
    <property type="match status" value="1"/>
</dbReference>
<dbReference type="InterPro" id="IPR001242">
    <property type="entry name" value="Condensation_dom"/>
</dbReference>
<dbReference type="PROSITE" id="PS00455">
    <property type="entry name" value="AMP_BINDING"/>
    <property type="match status" value="1"/>
</dbReference>
<dbReference type="PROSITE" id="PS00012">
    <property type="entry name" value="PHOSPHOPANTETHEINE"/>
    <property type="match status" value="1"/>
</dbReference>
<dbReference type="OrthoDB" id="9757540at2"/>
<evidence type="ECO:0000256" key="1">
    <source>
        <dbReference type="ARBA" id="ARBA00001957"/>
    </source>
</evidence>
<dbReference type="InterPro" id="IPR036736">
    <property type="entry name" value="ACP-like_sf"/>
</dbReference>
<dbReference type="GO" id="GO:0005737">
    <property type="term" value="C:cytoplasm"/>
    <property type="evidence" value="ECO:0007669"/>
    <property type="project" value="TreeGrafter"/>
</dbReference>
<dbReference type="Gene3D" id="3.30.559.10">
    <property type="entry name" value="Chloramphenicol acetyltransferase-like domain"/>
    <property type="match status" value="1"/>
</dbReference>
<dbReference type="NCBIfam" id="TIGR01733">
    <property type="entry name" value="AA-adenyl-dom"/>
    <property type="match status" value="1"/>
</dbReference>
<protein>
    <submittedName>
        <fullName evidence="6">Non ribosomal peptide synthase</fullName>
    </submittedName>
</protein>
<dbReference type="Pfam" id="PF13193">
    <property type="entry name" value="AMP-binding_C"/>
    <property type="match status" value="1"/>
</dbReference>
<proteinExistence type="predicted"/>
<dbReference type="Gene3D" id="3.40.50.980">
    <property type="match status" value="2"/>
</dbReference>
<dbReference type="Pfam" id="PF00668">
    <property type="entry name" value="Condensation"/>
    <property type="match status" value="1"/>
</dbReference>
<dbReference type="InterPro" id="IPR041464">
    <property type="entry name" value="TubC_N"/>
</dbReference>
<dbReference type="Pfam" id="PF18563">
    <property type="entry name" value="TubC_N"/>
    <property type="match status" value="1"/>
</dbReference>
<dbReference type="SMART" id="SM00823">
    <property type="entry name" value="PKS_PP"/>
    <property type="match status" value="1"/>
</dbReference>
<dbReference type="Gene3D" id="1.10.1200.10">
    <property type="entry name" value="ACP-like"/>
    <property type="match status" value="1"/>
</dbReference>
<evidence type="ECO:0000256" key="2">
    <source>
        <dbReference type="ARBA" id="ARBA00022450"/>
    </source>
</evidence>
<reference evidence="6" key="1">
    <citation type="journal article" date="2006" name="Chem. Biol.">
        <title>Molecular and biochemical studies of chondramide formation-highly cytotoxic natural products from Chondromyces crocatus Cm c5.</title>
        <authorList>
            <person name="Rachid S."/>
            <person name="Krug D."/>
            <person name="Kunze B."/>
            <person name="Kochems I."/>
            <person name="Scharfe M."/>
            <person name="Zabriskie T.M."/>
            <person name="Blocker H."/>
            <person name="Muller R."/>
        </authorList>
    </citation>
    <scope>NUCLEOTIDE SEQUENCE</scope>
    <source>
        <strain evidence="6">Cmc5</strain>
    </source>
</reference>
<dbReference type="PATRIC" id="fig|52.7.peg.5244"/>
<dbReference type="InterPro" id="IPR000873">
    <property type="entry name" value="AMP-dep_synth/lig_dom"/>
</dbReference>
<evidence type="ECO:0000256" key="3">
    <source>
        <dbReference type="ARBA" id="ARBA00022553"/>
    </source>
</evidence>
<dbReference type="InterPro" id="IPR006162">
    <property type="entry name" value="Ppantetheine_attach_site"/>
</dbReference>
<dbReference type="InterPro" id="IPR020806">
    <property type="entry name" value="PKS_PP-bd"/>
</dbReference>
<dbReference type="PROSITE" id="PS50075">
    <property type="entry name" value="CARRIER"/>
    <property type="match status" value="1"/>
</dbReference>
<dbReference type="PANTHER" id="PTHR45527">
    <property type="entry name" value="NONRIBOSOMAL PEPTIDE SYNTHETASE"/>
    <property type="match status" value="1"/>
</dbReference>
<dbReference type="InterPro" id="IPR044894">
    <property type="entry name" value="TubC_N_sf"/>
</dbReference>
<dbReference type="InterPro" id="IPR020845">
    <property type="entry name" value="AMP-binding_CS"/>
</dbReference>
<dbReference type="EMBL" id="AM179409">
    <property type="protein sequence ID" value="CAJ46691.1"/>
    <property type="molecule type" value="Genomic_DNA"/>
</dbReference>
<dbReference type="GO" id="GO:0031177">
    <property type="term" value="F:phosphopantetheine binding"/>
    <property type="evidence" value="ECO:0007669"/>
    <property type="project" value="InterPro"/>
</dbReference>
<dbReference type="KEGG" id="ccro:CMC5_047520"/>
<dbReference type="FunFam" id="1.10.1200.10:FF:000005">
    <property type="entry name" value="Nonribosomal peptide synthetase 1"/>
    <property type="match status" value="1"/>
</dbReference>
<dbReference type="Pfam" id="PF00501">
    <property type="entry name" value="AMP-binding"/>
    <property type="match status" value="1"/>
</dbReference>
<dbReference type="RefSeq" id="WP_050432506.1">
    <property type="nucleotide sequence ID" value="NZ_CP012159.1"/>
</dbReference>
<accession>Q0VZ71</accession>
<dbReference type="EMBL" id="CP012159">
    <property type="protein sequence ID" value="AKT40596.1"/>
    <property type="molecule type" value="Genomic_DNA"/>
</dbReference>
<reference evidence="5 7" key="2">
    <citation type="submission" date="2015-07" db="EMBL/GenBank/DDBJ databases">
        <title>Genome analysis of myxobacterium Chondromyces crocatus Cm c5 reveals a high potential for natural compound synthesis and the genetic basis for the loss of fruiting body formation.</title>
        <authorList>
            <person name="Zaburannyi N."/>
            <person name="Bunk B."/>
            <person name="Maier J."/>
            <person name="Overmann J."/>
            <person name="Mueller R."/>
        </authorList>
    </citation>
    <scope>NUCLEOTIDE SEQUENCE [LARGE SCALE GENOMIC DNA]</scope>
    <source>
        <strain evidence="5 7">Cm c5</strain>
    </source>
</reference>
<dbReference type="SUPFAM" id="SSF47336">
    <property type="entry name" value="ACP-like"/>
    <property type="match status" value="1"/>
</dbReference>
<dbReference type="FunFam" id="2.30.38.10:FF:000001">
    <property type="entry name" value="Non-ribosomal peptide synthetase PvdI"/>
    <property type="match status" value="1"/>
</dbReference>
<sequence>MSDLIDLLSHLLFHGVELSIEGGKVRVRAPDGVLTKETLETLRSRKDELVRVLPEHHVESPLSVGQEGLWFIQKSAPESVAYNVAFALRIASESDPAPALRRALQKLVDRHAVLRTRFPAVNGTPRQRVRGHHTLDLHETDASGMDAETLSRATAAIHQRPFDLEREGAFRVSLLRCSAGEVLLLLCLHHIACDGWSFRMLVDELLRLYEADGKPNPLPPVRRTYQQFVAWQGERLASQGETLRRFWSNELHGAPLVLDLPTDRTRPPAQTFTGATHERVLDPALVEGLRAFSREQRTTLSTVLLSGFQLLLHRTSGQEDLCVGSIVAGREHEEFAGVFGYMVNQVAIRSCLDTAGAQGFASLVRQTRDRVLAAMERQDHPFPRLVQDLHVERDPSRPPVVQVSFVHQRVQSLGETATRLLAGAPVVVGATRFSLVPQQQRISELDLTLEVTERPESVTLGLRYNTDLFDASSIERMSSHLETLLAAGVAHPERPVSLLPLLGSEEREHVLVAWNRTALDHDRCATLHGLFEAQAQKTPDATAILCGDQSTTYAALNRRANQLAHHLRRQGALPESRIAVCVERSLDMIVSLFAVLKVGAAYVPVDPAYPQARQALMIEESQAALLITRGTLGASFANDRLRRVALDEAAAPIAAEPDGALGTQVLSDQLAYLLTTSGSTGRPKAVAIEHRNAVAMLQWSRAEFPVEVLRGTLASTSICFDLSVFEIFLPLSVGATIVLADNALALPHLAAREQVTLINTVPSAMAELLRQNAVPKSARVINLAGEKLSQELVQKLYGLPQVERVYNLYGPSEATTYSTSAPMVRGDQRDTSIGRPIANTVAYLLDRHFEPVPPGIPGELYLGGEGLARGYFERPALTAERFVPNPFGPGRLYRTGDLARHRPEGELEFLGRIDNQIKLRGFRIELGEIEAALGRIAGVDKAIVVAHGTAPRQHLVAYWTASGEGIVEDLQPQLATTLPVFMVPDVYVRLDAFPLTSTGKVDRRALPAPSLTDMKRSAHREPETPTEQTLASIWREVLGAVRIGLDDSFFHLGGHSLLSVQVLDRIRTTFGLELPLRAMFEMPTVHVLAKHIDATNALRRLAQSQPAPGSARRQSGRL</sequence>
<keyword evidence="7" id="KW-1185">Reference proteome</keyword>
<name>Q0VZ71_CHOCO</name>
<dbReference type="Proteomes" id="UP000067626">
    <property type="component" value="Chromosome"/>
</dbReference>
<dbReference type="Pfam" id="PF00550">
    <property type="entry name" value="PP-binding"/>
    <property type="match status" value="1"/>
</dbReference>